<comment type="caution">
    <text evidence="2">The sequence shown here is derived from an EMBL/GenBank/DDBJ whole genome shotgun (WGS) entry which is preliminary data.</text>
</comment>
<dbReference type="RefSeq" id="WP_379534029.1">
    <property type="nucleotide sequence ID" value="NZ_JBHSBI010000033.1"/>
</dbReference>
<protein>
    <submittedName>
        <fullName evidence="2">Uncharacterized protein</fullName>
    </submittedName>
</protein>
<feature type="region of interest" description="Disordered" evidence="1">
    <location>
        <begin position="1"/>
        <end position="28"/>
    </location>
</feature>
<name>A0ABV8GJP5_9ACTN</name>
<proteinExistence type="predicted"/>
<evidence type="ECO:0000313" key="2">
    <source>
        <dbReference type="EMBL" id="MFC4014178.1"/>
    </source>
</evidence>
<dbReference type="Proteomes" id="UP001595851">
    <property type="component" value="Unassembled WGS sequence"/>
</dbReference>
<keyword evidence="3" id="KW-1185">Reference proteome</keyword>
<evidence type="ECO:0000256" key="1">
    <source>
        <dbReference type="SAM" id="MobiDB-lite"/>
    </source>
</evidence>
<evidence type="ECO:0000313" key="3">
    <source>
        <dbReference type="Proteomes" id="UP001595851"/>
    </source>
</evidence>
<organism evidence="2 3">
    <name type="scientific">Nonomuraea purpurea</name>
    <dbReference type="NCBI Taxonomy" id="1849276"/>
    <lineage>
        <taxon>Bacteria</taxon>
        <taxon>Bacillati</taxon>
        <taxon>Actinomycetota</taxon>
        <taxon>Actinomycetes</taxon>
        <taxon>Streptosporangiales</taxon>
        <taxon>Streptosporangiaceae</taxon>
        <taxon>Nonomuraea</taxon>
    </lineage>
</organism>
<accession>A0ABV8GJP5</accession>
<reference evidence="3" key="1">
    <citation type="journal article" date="2019" name="Int. J. Syst. Evol. Microbiol.">
        <title>The Global Catalogue of Microorganisms (GCM) 10K type strain sequencing project: providing services to taxonomists for standard genome sequencing and annotation.</title>
        <authorList>
            <consortium name="The Broad Institute Genomics Platform"/>
            <consortium name="The Broad Institute Genome Sequencing Center for Infectious Disease"/>
            <person name="Wu L."/>
            <person name="Ma J."/>
        </authorList>
    </citation>
    <scope>NUCLEOTIDE SEQUENCE [LARGE SCALE GENOMIC DNA]</scope>
    <source>
        <strain evidence="3">TBRC 1276</strain>
    </source>
</reference>
<sequence length="73" mass="7347">MRAPVIAGVPSQADGQPGRQPGRGEDPVNGVGDVLGVVGAQPRLAELVGQQAHMGGEVPAGVDQRDHRVGAFG</sequence>
<dbReference type="EMBL" id="JBHSBI010000033">
    <property type="protein sequence ID" value="MFC4014178.1"/>
    <property type="molecule type" value="Genomic_DNA"/>
</dbReference>
<gene>
    <name evidence="2" type="ORF">ACFOY2_43610</name>
</gene>